<proteinExistence type="predicted"/>
<organism evidence="2 3">
    <name type="scientific">Caerostris darwini</name>
    <dbReference type="NCBI Taxonomy" id="1538125"/>
    <lineage>
        <taxon>Eukaryota</taxon>
        <taxon>Metazoa</taxon>
        <taxon>Ecdysozoa</taxon>
        <taxon>Arthropoda</taxon>
        <taxon>Chelicerata</taxon>
        <taxon>Arachnida</taxon>
        <taxon>Araneae</taxon>
        <taxon>Araneomorphae</taxon>
        <taxon>Entelegynae</taxon>
        <taxon>Araneoidea</taxon>
        <taxon>Araneidae</taxon>
        <taxon>Caerostris</taxon>
    </lineage>
</organism>
<gene>
    <name evidence="2" type="ORF">CDAR_437591</name>
</gene>
<accession>A0AAV4NVY8</accession>
<dbReference type="Proteomes" id="UP001054837">
    <property type="component" value="Unassembled WGS sequence"/>
</dbReference>
<sequence>MDFQQHTEPTEIEAQTFQIGLREEEGERQKMLHRILLNIPPPPPSVPWFDTLSPGPVDDLRIRFEEGGTRRRLYDTTGFTQHNLKYFKYFSSGVNVNGRSMVNDREKNNEGSNDVGQHTTFT</sequence>
<dbReference type="AlphaFoldDB" id="A0AAV4NVY8"/>
<evidence type="ECO:0000313" key="2">
    <source>
        <dbReference type="EMBL" id="GIX87933.1"/>
    </source>
</evidence>
<dbReference type="EMBL" id="BPLQ01002032">
    <property type="protein sequence ID" value="GIX87933.1"/>
    <property type="molecule type" value="Genomic_DNA"/>
</dbReference>
<keyword evidence="3" id="KW-1185">Reference proteome</keyword>
<feature type="region of interest" description="Disordered" evidence="1">
    <location>
        <begin position="101"/>
        <end position="122"/>
    </location>
</feature>
<evidence type="ECO:0000256" key="1">
    <source>
        <dbReference type="SAM" id="MobiDB-lite"/>
    </source>
</evidence>
<feature type="compositionally biased region" description="Polar residues" evidence="1">
    <location>
        <begin position="110"/>
        <end position="122"/>
    </location>
</feature>
<reference evidence="2 3" key="1">
    <citation type="submission" date="2021-06" db="EMBL/GenBank/DDBJ databases">
        <title>Caerostris darwini draft genome.</title>
        <authorList>
            <person name="Kono N."/>
            <person name="Arakawa K."/>
        </authorList>
    </citation>
    <scope>NUCLEOTIDE SEQUENCE [LARGE SCALE GENOMIC DNA]</scope>
</reference>
<comment type="caution">
    <text evidence="2">The sequence shown here is derived from an EMBL/GenBank/DDBJ whole genome shotgun (WGS) entry which is preliminary data.</text>
</comment>
<protein>
    <submittedName>
        <fullName evidence="2">Uncharacterized protein</fullName>
    </submittedName>
</protein>
<name>A0AAV4NVY8_9ARAC</name>
<evidence type="ECO:0000313" key="3">
    <source>
        <dbReference type="Proteomes" id="UP001054837"/>
    </source>
</evidence>